<organism evidence="3 4">
    <name type="scientific">Riccia fluitans</name>
    <dbReference type="NCBI Taxonomy" id="41844"/>
    <lineage>
        <taxon>Eukaryota</taxon>
        <taxon>Viridiplantae</taxon>
        <taxon>Streptophyta</taxon>
        <taxon>Embryophyta</taxon>
        <taxon>Marchantiophyta</taxon>
        <taxon>Marchantiopsida</taxon>
        <taxon>Marchantiidae</taxon>
        <taxon>Marchantiales</taxon>
        <taxon>Ricciaceae</taxon>
        <taxon>Riccia</taxon>
    </lineage>
</organism>
<evidence type="ECO:0000313" key="4">
    <source>
        <dbReference type="Proteomes" id="UP001605036"/>
    </source>
</evidence>
<proteinExistence type="predicted"/>
<dbReference type="GO" id="GO:0016831">
    <property type="term" value="F:carboxy-lyase activity"/>
    <property type="evidence" value="ECO:0007669"/>
    <property type="project" value="UniProtKB-KW"/>
</dbReference>
<keyword evidence="4" id="KW-1185">Reference proteome</keyword>
<protein>
    <recommendedName>
        <fullName evidence="5">Phosphatidylserine decarboxylase</fullName>
    </recommendedName>
</protein>
<accession>A0ABD1Y1W1</accession>
<dbReference type="Pfam" id="PF02666">
    <property type="entry name" value="PS_Dcarbxylase"/>
    <property type="match status" value="1"/>
</dbReference>
<dbReference type="Proteomes" id="UP001605036">
    <property type="component" value="Unassembled WGS sequence"/>
</dbReference>
<reference evidence="3 4" key="1">
    <citation type="submission" date="2024-09" db="EMBL/GenBank/DDBJ databases">
        <title>Chromosome-scale assembly of Riccia fluitans.</title>
        <authorList>
            <person name="Paukszto L."/>
            <person name="Sawicki J."/>
            <person name="Karawczyk K."/>
            <person name="Piernik-Szablinska J."/>
            <person name="Szczecinska M."/>
            <person name="Mazdziarz M."/>
        </authorList>
    </citation>
    <scope>NUCLEOTIDE SEQUENCE [LARGE SCALE GENOMIC DNA]</scope>
    <source>
        <strain evidence="3">Rf_01</strain>
        <tissue evidence="3">Aerial parts of the thallus</tissue>
    </source>
</reference>
<evidence type="ECO:0000256" key="1">
    <source>
        <dbReference type="ARBA" id="ARBA00022793"/>
    </source>
</evidence>
<dbReference type="EMBL" id="JBHFFA010000007">
    <property type="protein sequence ID" value="KAL2614096.1"/>
    <property type="molecule type" value="Genomic_DNA"/>
</dbReference>
<evidence type="ECO:0000313" key="3">
    <source>
        <dbReference type="EMBL" id="KAL2614096.1"/>
    </source>
</evidence>
<dbReference type="InterPro" id="IPR003817">
    <property type="entry name" value="PS_Dcarbxylase"/>
</dbReference>
<keyword evidence="2" id="KW-0456">Lyase</keyword>
<dbReference type="PANTHER" id="PTHR10067:SF6">
    <property type="entry name" value="PHOSPHATIDYLSERINE DECARBOXYLASE PROENZYME, MITOCHONDRIAL"/>
    <property type="match status" value="1"/>
</dbReference>
<gene>
    <name evidence="3" type="ORF">R1flu_025788</name>
</gene>
<dbReference type="PANTHER" id="PTHR10067">
    <property type="entry name" value="PHOSPHATIDYLSERINE DECARBOXYLASE"/>
    <property type="match status" value="1"/>
</dbReference>
<sequence length="112" mass="12291">MCKDTTVFSELTSSSNVQLKFEPELKTNLPKLGLSLATMNSRTYEGNGHVVKAGEEVALFNLGSTVVLVFEATSAHSESESVHEISRPTAKNFRFTVENGQRIKMGQALGKW</sequence>
<evidence type="ECO:0008006" key="5">
    <source>
        <dbReference type="Google" id="ProtNLM"/>
    </source>
</evidence>
<evidence type="ECO:0000256" key="2">
    <source>
        <dbReference type="ARBA" id="ARBA00023239"/>
    </source>
</evidence>
<dbReference type="AlphaFoldDB" id="A0ABD1Y1W1"/>
<name>A0ABD1Y1W1_9MARC</name>
<comment type="caution">
    <text evidence="3">The sequence shown here is derived from an EMBL/GenBank/DDBJ whole genome shotgun (WGS) entry which is preliminary data.</text>
</comment>
<keyword evidence="1" id="KW-0210">Decarboxylase</keyword>